<feature type="region of interest" description="Disordered" evidence="1">
    <location>
        <begin position="1"/>
        <end position="20"/>
    </location>
</feature>
<dbReference type="PANTHER" id="PTHR33608">
    <property type="entry name" value="BLL2464 PROTEIN"/>
    <property type="match status" value="1"/>
</dbReference>
<dbReference type="EMBL" id="JABBFW010000004">
    <property type="protein sequence ID" value="NML14987.1"/>
    <property type="molecule type" value="Genomic_DNA"/>
</dbReference>
<keyword evidence="4" id="KW-1185">Reference proteome</keyword>
<gene>
    <name evidence="3" type="ORF">HHL10_08360</name>
</gene>
<evidence type="ECO:0000259" key="2">
    <source>
        <dbReference type="Pfam" id="PF01882"/>
    </source>
</evidence>
<dbReference type="Pfam" id="PF01882">
    <property type="entry name" value="DUF58"/>
    <property type="match status" value="1"/>
</dbReference>
<sequence length="328" mass="37057">MADRPAATPPRAAGAPGTLGLPGENAEALLRRLEWSTIRRLDGWLQGDYRTLFRGEGLDLADLREYQHHDDVRRIDWNVTARLQEPYVREYTEDRDIAAWFLLDLSPSVHFGSRRRSKAQVGIEFTAVIARLLARRGNRVGALLYGSRVDTVMPARGGKLQVLELLQRLMNRPAPTAMPQGTRLSELLRTAQQQLRRRSLVFVLSDFFSQPGWSEPLAMLALRHEVIAVRLYDPLEMELPDLGMVYIQDAETGEQLMVDTHSAAFRKRFAGAARRREAELRDGLAQAGVDTLELASDEDLATSIVRFVHLRRQRSRLTAGSVAPRAHY</sequence>
<dbReference type="RefSeq" id="WP_169159888.1">
    <property type="nucleotide sequence ID" value="NZ_JABBFW010000004.1"/>
</dbReference>
<dbReference type="InterPro" id="IPR002881">
    <property type="entry name" value="DUF58"/>
</dbReference>
<comment type="caution">
    <text evidence="3">The sequence shown here is derived from an EMBL/GenBank/DDBJ whole genome shotgun (WGS) entry which is preliminary data.</text>
</comment>
<feature type="domain" description="DUF58" evidence="2">
    <location>
        <begin position="62"/>
        <end position="278"/>
    </location>
</feature>
<reference evidence="3 4" key="1">
    <citation type="submission" date="2020-04" db="EMBL/GenBank/DDBJ databases">
        <title>Azohydromonas sp. isolated from soil.</title>
        <authorList>
            <person name="Dahal R.H."/>
        </authorList>
    </citation>
    <scope>NUCLEOTIDE SEQUENCE [LARGE SCALE GENOMIC DNA]</scope>
    <source>
        <strain evidence="3 4">G-1-1-14</strain>
    </source>
</reference>
<dbReference type="PANTHER" id="PTHR33608:SF6">
    <property type="entry name" value="BLL2464 PROTEIN"/>
    <property type="match status" value="1"/>
</dbReference>
<proteinExistence type="predicted"/>
<organism evidence="3 4">
    <name type="scientific">Azohydromonas caseinilytica</name>
    <dbReference type="NCBI Taxonomy" id="2728836"/>
    <lineage>
        <taxon>Bacteria</taxon>
        <taxon>Pseudomonadati</taxon>
        <taxon>Pseudomonadota</taxon>
        <taxon>Betaproteobacteria</taxon>
        <taxon>Burkholderiales</taxon>
        <taxon>Sphaerotilaceae</taxon>
        <taxon>Azohydromonas</taxon>
    </lineage>
</organism>
<dbReference type="Proteomes" id="UP000574067">
    <property type="component" value="Unassembled WGS sequence"/>
</dbReference>
<accession>A0A848F4J4</accession>
<evidence type="ECO:0000313" key="4">
    <source>
        <dbReference type="Proteomes" id="UP000574067"/>
    </source>
</evidence>
<dbReference type="Gene3D" id="3.40.50.410">
    <property type="entry name" value="von Willebrand factor, type A domain"/>
    <property type="match status" value="1"/>
</dbReference>
<dbReference type="InterPro" id="IPR036465">
    <property type="entry name" value="vWFA_dom_sf"/>
</dbReference>
<name>A0A848F4J4_9BURK</name>
<evidence type="ECO:0000256" key="1">
    <source>
        <dbReference type="SAM" id="MobiDB-lite"/>
    </source>
</evidence>
<dbReference type="SUPFAM" id="SSF53300">
    <property type="entry name" value="vWA-like"/>
    <property type="match status" value="1"/>
</dbReference>
<protein>
    <submittedName>
        <fullName evidence="3">DUF58 domain-containing protein</fullName>
    </submittedName>
</protein>
<evidence type="ECO:0000313" key="3">
    <source>
        <dbReference type="EMBL" id="NML14987.1"/>
    </source>
</evidence>
<dbReference type="AlphaFoldDB" id="A0A848F4J4"/>